<evidence type="ECO:0000256" key="1">
    <source>
        <dbReference type="PROSITE-ProRule" id="PRU00023"/>
    </source>
</evidence>
<proteinExistence type="predicted"/>
<dbReference type="Proteomes" id="UP001178507">
    <property type="component" value="Unassembled WGS sequence"/>
</dbReference>
<feature type="repeat" description="ANK" evidence="1">
    <location>
        <begin position="66"/>
        <end position="102"/>
    </location>
</feature>
<organism evidence="2 3">
    <name type="scientific">Effrenium voratum</name>
    <dbReference type="NCBI Taxonomy" id="2562239"/>
    <lineage>
        <taxon>Eukaryota</taxon>
        <taxon>Sar</taxon>
        <taxon>Alveolata</taxon>
        <taxon>Dinophyceae</taxon>
        <taxon>Suessiales</taxon>
        <taxon>Symbiodiniaceae</taxon>
        <taxon>Effrenium</taxon>
    </lineage>
</organism>
<dbReference type="PROSITE" id="PS50088">
    <property type="entry name" value="ANK_REPEAT"/>
    <property type="match status" value="1"/>
</dbReference>
<dbReference type="Gene3D" id="1.25.40.20">
    <property type="entry name" value="Ankyrin repeat-containing domain"/>
    <property type="match status" value="1"/>
</dbReference>
<dbReference type="EMBL" id="CAUJNA010002657">
    <property type="protein sequence ID" value="CAJ1393793.1"/>
    <property type="molecule type" value="Genomic_DNA"/>
</dbReference>
<gene>
    <name evidence="2" type="ORF">EVOR1521_LOCUS18580</name>
</gene>
<protein>
    <submittedName>
        <fullName evidence="2">Uncharacterized protein</fullName>
    </submittedName>
</protein>
<accession>A0AA36IVS4</accession>
<evidence type="ECO:0000313" key="3">
    <source>
        <dbReference type="Proteomes" id="UP001178507"/>
    </source>
</evidence>
<sequence>MPDLVYAGVRAPPTGFRDDGHLLDRYAKWRAKLGRDLLNALEEGNTAIVKVCLQQEADCSAVDLPTGRGALHAAAASGNVEVMQEILNCCMRSKADLAMRDAEQRTPLDEALEVPRRRHMLPEVMVPLLAAGKEAPEVGKELQLSDSKWRQTFTSLLDCCTRPVPMAHEAALEVVLQSWVLGSVR</sequence>
<name>A0AA36IVS4_9DINO</name>
<comment type="caution">
    <text evidence="2">The sequence shown here is derived from an EMBL/GenBank/DDBJ whole genome shotgun (WGS) entry which is preliminary data.</text>
</comment>
<dbReference type="SUPFAM" id="SSF48403">
    <property type="entry name" value="Ankyrin repeat"/>
    <property type="match status" value="1"/>
</dbReference>
<dbReference type="InterPro" id="IPR002110">
    <property type="entry name" value="Ankyrin_rpt"/>
</dbReference>
<evidence type="ECO:0000313" key="2">
    <source>
        <dbReference type="EMBL" id="CAJ1393793.1"/>
    </source>
</evidence>
<dbReference type="AlphaFoldDB" id="A0AA36IVS4"/>
<reference evidence="2" key="1">
    <citation type="submission" date="2023-08" db="EMBL/GenBank/DDBJ databases">
        <authorList>
            <person name="Chen Y."/>
            <person name="Shah S."/>
            <person name="Dougan E. K."/>
            <person name="Thang M."/>
            <person name="Chan C."/>
        </authorList>
    </citation>
    <scope>NUCLEOTIDE SEQUENCE</scope>
</reference>
<dbReference type="InterPro" id="IPR036770">
    <property type="entry name" value="Ankyrin_rpt-contain_sf"/>
</dbReference>
<keyword evidence="1" id="KW-0040">ANK repeat</keyword>
<dbReference type="Pfam" id="PF12796">
    <property type="entry name" value="Ank_2"/>
    <property type="match status" value="1"/>
</dbReference>
<keyword evidence="3" id="KW-1185">Reference proteome</keyword>